<accession>X1T7P8</accession>
<reference evidence="2" key="1">
    <citation type="journal article" date="2014" name="Front. Microbiol.">
        <title>High frequency of phylogenetically diverse reductive dehalogenase-homologous genes in deep subseafloor sedimentary metagenomes.</title>
        <authorList>
            <person name="Kawai M."/>
            <person name="Futagami T."/>
            <person name="Toyoda A."/>
            <person name="Takaki Y."/>
            <person name="Nishi S."/>
            <person name="Hori S."/>
            <person name="Arai W."/>
            <person name="Tsubouchi T."/>
            <person name="Morono Y."/>
            <person name="Uchiyama I."/>
            <person name="Ito T."/>
            <person name="Fujiyama A."/>
            <person name="Inagaki F."/>
            <person name="Takami H."/>
        </authorList>
    </citation>
    <scope>NUCLEOTIDE SEQUENCE</scope>
    <source>
        <strain evidence="2">Expedition CK06-06</strain>
    </source>
</reference>
<protein>
    <recommendedName>
        <fullName evidence="3">DUF349 domain-containing protein</fullName>
    </recommendedName>
</protein>
<evidence type="ECO:0000256" key="1">
    <source>
        <dbReference type="SAM" id="Coils"/>
    </source>
</evidence>
<comment type="caution">
    <text evidence="2">The sequence shown here is derived from an EMBL/GenBank/DDBJ whole genome shotgun (WGS) entry which is preliminary data.</text>
</comment>
<organism evidence="2">
    <name type="scientific">marine sediment metagenome</name>
    <dbReference type="NCBI Taxonomy" id="412755"/>
    <lineage>
        <taxon>unclassified sequences</taxon>
        <taxon>metagenomes</taxon>
        <taxon>ecological metagenomes</taxon>
    </lineage>
</organism>
<evidence type="ECO:0000313" key="2">
    <source>
        <dbReference type="EMBL" id="GAI87416.1"/>
    </source>
</evidence>
<keyword evidence="1" id="KW-0175">Coiled coil</keyword>
<dbReference type="InterPro" id="IPR007139">
    <property type="entry name" value="DUF349"/>
</dbReference>
<proteinExistence type="predicted"/>
<feature type="non-terminal residue" evidence="2">
    <location>
        <position position="1"/>
    </location>
</feature>
<dbReference type="EMBL" id="BARW01006252">
    <property type="protein sequence ID" value="GAI87416.1"/>
    <property type="molecule type" value="Genomic_DNA"/>
</dbReference>
<gene>
    <name evidence="2" type="ORF">S12H4_13126</name>
</gene>
<dbReference type="AlphaFoldDB" id="X1T7P8"/>
<evidence type="ECO:0008006" key="3">
    <source>
        <dbReference type="Google" id="ProtNLM"/>
    </source>
</evidence>
<sequence length="182" mass="21937">AACDAFFQKKSGHYSHIDKEYDDNLKRKKDLIKKIEEFKPGKDTTEIFERLKEYQRRWTEIGFVPFNEKENILQDYRLAINKKFDNLNIDENQKKLLKYRNKLENIQDNPKALVKLKHDREKFVNKMKQLENDIVLWENNIGFFAKSKNADSLIREVNEKIENARKEIKLLEEKMNLIDQTE</sequence>
<feature type="coiled-coil region" evidence="1">
    <location>
        <begin position="89"/>
        <end position="181"/>
    </location>
</feature>
<dbReference type="Pfam" id="PF03993">
    <property type="entry name" value="DUF349"/>
    <property type="match status" value="1"/>
</dbReference>
<name>X1T7P8_9ZZZZ</name>